<keyword evidence="1" id="KW-0732">Signal</keyword>
<name>A0A4Y7SS95_COPMI</name>
<feature type="signal peptide" evidence="1">
    <location>
        <begin position="1"/>
        <end position="18"/>
    </location>
</feature>
<dbReference type="EMBL" id="QPFP01000063">
    <property type="protein sequence ID" value="TEB24736.1"/>
    <property type="molecule type" value="Genomic_DNA"/>
</dbReference>
<dbReference type="PANTHER" id="PTHR46579:SF1">
    <property type="entry name" value="F5_8 TYPE C DOMAIN-CONTAINING PROTEIN"/>
    <property type="match status" value="1"/>
</dbReference>
<dbReference type="Proteomes" id="UP000298030">
    <property type="component" value="Unassembled WGS sequence"/>
</dbReference>
<evidence type="ECO:0000256" key="1">
    <source>
        <dbReference type="SAM" id="SignalP"/>
    </source>
</evidence>
<dbReference type="OrthoDB" id="3269001at2759"/>
<protein>
    <submittedName>
        <fullName evidence="2">Uncharacterized protein</fullName>
    </submittedName>
</protein>
<dbReference type="AlphaFoldDB" id="A0A4Y7SS95"/>
<evidence type="ECO:0000313" key="3">
    <source>
        <dbReference type="Proteomes" id="UP000298030"/>
    </source>
</evidence>
<reference evidence="2 3" key="1">
    <citation type="journal article" date="2019" name="Nat. Ecol. Evol.">
        <title>Megaphylogeny resolves global patterns of mushroom evolution.</title>
        <authorList>
            <person name="Varga T."/>
            <person name="Krizsan K."/>
            <person name="Foldi C."/>
            <person name="Dima B."/>
            <person name="Sanchez-Garcia M."/>
            <person name="Sanchez-Ramirez S."/>
            <person name="Szollosi G.J."/>
            <person name="Szarkandi J.G."/>
            <person name="Papp V."/>
            <person name="Albert L."/>
            <person name="Andreopoulos W."/>
            <person name="Angelini C."/>
            <person name="Antonin V."/>
            <person name="Barry K.W."/>
            <person name="Bougher N.L."/>
            <person name="Buchanan P."/>
            <person name="Buyck B."/>
            <person name="Bense V."/>
            <person name="Catcheside P."/>
            <person name="Chovatia M."/>
            <person name="Cooper J."/>
            <person name="Damon W."/>
            <person name="Desjardin D."/>
            <person name="Finy P."/>
            <person name="Geml J."/>
            <person name="Haridas S."/>
            <person name="Hughes K."/>
            <person name="Justo A."/>
            <person name="Karasinski D."/>
            <person name="Kautmanova I."/>
            <person name="Kiss B."/>
            <person name="Kocsube S."/>
            <person name="Kotiranta H."/>
            <person name="LaButti K.M."/>
            <person name="Lechner B.E."/>
            <person name="Liimatainen K."/>
            <person name="Lipzen A."/>
            <person name="Lukacs Z."/>
            <person name="Mihaltcheva S."/>
            <person name="Morgado L.N."/>
            <person name="Niskanen T."/>
            <person name="Noordeloos M.E."/>
            <person name="Ohm R.A."/>
            <person name="Ortiz-Santana B."/>
            <person name="Ovrebo C."/>
            <person name="Racz N."/>
            <person name="Riley R."/>
            <person name="Savchenko A."/>
            <person name="Shiryaev A."/>
            <person name="Soop K."/>
            <person name="Spirin V."/>
            <person name="Szebenyi C."/>
            <person name="Tomsovsky M."/>
            <person name="Tulloss R.E."/>
            <person name="Uehling J."/>
            <person name="Grigoriev I.V."/>
            <person name="Vagvolgyi C."/>
            <person name="Papp T."/>
            <person name="Martin F.M."/>
            <person name="Miettinen O."/>
            <person name="Hibbett D.S."/>
            <person name="Nagy L.G."/>
        </authorList>
    </citation>
    <scope>NUCLEOTIDE SEQUENCE [LARGE SCALE GENOMIC DNA]</scope>
    <source>
        <strain evidence="2 3">FP101781</strain>
    </source>
</reference>
<dbReference type="PANTHER" id="PTHR46579">
    <property type="entry name" value="F5/8 TYPE C DOMAIN-CONTAINING PROTEIN-RELATED"/>
    <property type="match status" value="1"/>
</dbReference>
<organism evidence="2 3">
    <name type="scientific">Coprinellus micaceus</name>
    <name type="common">Glistening ink-cap mushroom</name>
    <name type="synonym">Coprinus micaceus</name>
    <dbReference type="NCBI Taxonomy" id="71717"/>
    <lineage>
        <taxon>Eukaryota</taxon>
        <taxon>Fungi</taxon>
        <taxon>Dikarya</taxon>
        <taxon>Basidiomycota</taxon>
        <taxon>Agaricomycotina</taxon>
        <taxon>Agaricomycetes</taxon>
        <taxon>Agaricomycetidae</taxon>
        <taxon>Agaricales</taxon>
        <taxon>Agaricineae</taxon>
        <taxon>Psathyrellaceae</taxon>
        <taxon>Coprinellus</taxon>
    </lineage>
</organism>
<sequence length="894" mass="100774">MFVLVMHLMFGLTRRASGVALRWSRAFTKMAAQRSRGAIDPWIADSIPISLQGALQLFDLDPRVTEYATCPQPKCSKLYMYAKDALPLTCTACGHKLCVERSIQDVPINIPLQTYLEQQITQWIGQMLTLQEFEESIIASQVRGPRVDGRVDDVLCSKQIQDFKGLDGTKFLRQVEGEYRLLFALSADGFHPGGSRTGKQYMCLVGIVPGPGKPCIDPHLDKVVDQLLPLWDPGIWISRTGLRPFGVKCLGALVLVIADGLAAREISGFQSISGTYFCTVCFITCQQIENFDRDTWALRNPDHHRALISAIHPPAAGAHDMKGIQYTPLIRLPYFDPITFTTVDTMHNLLLGLLQRHCRHNWGMDYDSPDGDGFSGAKRKRPTRPNVELMDMGRRALRDGNWELLKGCSSSVLYYLCKVTPWKKARKPALLWLCHLRDIYVPEDASKDNILDLITDWVRERPNERPNERSSASSEKSAVLGRGVLDEIASDRARMQLPSWINPAPARAGHKSHGKLSADQWRTFCSINLTTTLVRLWGSQPADSRKFRMLSNFIDLVVAVELASSLVVADSDVEKYDFYLRRYLEEMKELYRDVTVTPNHHDALHVSDFLRALGPSPGYRAFHIERFNYILQQINTNGHVGQLEATMMRTACRSANLSYLLEKPDVRQSVKELCEAYQEFSGDQRGTRVRDAHYQDADSSHLLTKSGPRRKDAKAMSKVILELLAQYLNANGANWYVPAERHLPRLPDAYDLYDNFVFLSKLQMSGVSYQPSSSAAGSANVLVSAGNGLPRPAEICYIFEHNRWTGSDYIDECFMAVKPFLQLDPEDQHHDSYARFPALGASLWKAELGGLQVIPASSVVCHIAKTTTKWNGIRYLCIVSMPLDRVRNFTLRAR</sequence>
<keyword evidence="3" id="KW-1185">Reference proteome</keyword>
<feature type="chain" id="PRO_5021275460" evidence="1">
    <location>
        <begin position="19"/>
        <end position="894"/>
    </location>
</feature>
<evidence type="ECO:0000313" key="2">
    <source>
        <dbReference type="EMBL" id="TEB24736.1"/>
    </source>
</evidence>
<comment type="caution">
    <text evidence="2">The sequence shown here is derived from an EMBL/GenBank/DDBJ whole genome shotgun (WGS) entry which is preliminary data.</text>
</comment>
<gene>
    <name evidence="2" type="ORF">FA13DRAFT_1638301</name>
</gene>
<proteinExistence type="predicted"/>
<dbReference type="STRING" id="71717.A0A4Y7SS95"/>
<accession>A0A4Y7SS95</accession>